<dbReference type="GeneID" id="69101825"/>
<dbReference type="RefSeq" id="WP_049760271.1">
    <property type="nucleotide sequence ID" value="NZ_FUZJ01000001.1"/>
</dbReference>
<name>A0ABY1S5D2_CALBS</name>
<accession>A0ABY1S5D2</accession>
<proteinExistence type="predicted"/>
<gene>
    <name evidence="1" type="ORF">SAMN05216240_0350</name>
</gene>
<organism evidence="1 2">
    <name type="scientific">Caldicellulosiruptor bescii</name>
    <name type="common">Anaerocellum thermophilum</name>
    <dbReference type="NCBI Taxonomy" id="31899"/>
    <lineage>
        <taxon>Bacteria</taxon>
        <taxon>Bacillati</taxon>
        <taxon>Bacillota</taxon>
        <taxon>Bacillota incertae sedis</taxon>
        <taxon>Caldicellulosiruptorales</taxon>
        <taxon>Caldicellulosiruptoraceae</taxon>
        <taxon>Caldicellulosiruptor</taxon>
    </lineage>
</organism>
<reference evidence="1 2" key="1">
    <citation type="submission" date="2017-05" db="EMBL/GenBank/DDBJ databases">
        <authorList>
            <person name="Varghese N."/>
            <person name="Submissions S."/>
        </authorList>
    </citation>
    <scope>NUCLEOTIDE SEQUENCE [LARGE SCALE GENOMIC DNA]</scope>
    <source>
        <strain evidence="1 2">MACB1020</strain>
    </source>
</reference>
<comment type="caution">
    <text evidence="1">The sequence shown here is derived from an EMBL/GenBank/DDBJ whole genome shotgun (WGS) entry which is preliminary data.</text>
</comment>
<dbReference type="EMBL" id="FXXC01000001">
    <property type="protein sequence ID" value="SMR91281.1"/>
    <property type="molecule type" value="Genomic_DNA"/>
</dbReference>
<evidence type="ECO:0000313" key="1">
    <source>
        <dbReference type="EMBL" id="SMR91281.1"/>
    </source>
</evidence>
<dbReference type="Proteomes" id="UP000196803">
    <property type="component" value="Unassembled WGS sequence"/>
</dbReference>
<keyword evidence="2" id="KW-1185">Reference proteome</keyword>
<evidence type="ECO:0000313" key="2">
    <source>
        <dbReference type="Proteomes" id="UP000196803"/>
    </source>
</evidence>
<sequence length="123" mass="14502">MKHEDEKIKYERWDFARDVTMMAQIPVYRDWEEQEEEPLDDATKIRCLAIPTNFEIIIDSDQSISIGIESNLPMVGAEAFLLDEELTNRMRYEELKEFGFSNENVIDQNCSLTFSTDQTKKRL</sequence>
<protein>
    <submittedName>
        <fullName evidence="1">Uncharacterized protein</fullName>
    </submittedName>
</protein>